<sequence>MTDNTYAEVATSILSEVGIEPLDIDLRDFPGERWLIIFVPEGSVMAAQSLAGSLERRLNENAPDEAPFAVTFRPKVTPPERVDNPTEGGPLSQPLITQLIELLEARSRTSDALPSLKYVEDPRASLGAVAASRHQLIYGRRGVGKTALLLEAKRLAERSGHVAVWMNAQSLRHLSAATAFAVVAEFVVRALVQHSGSSESEIVARLAREGEDFQRLHREGGSAGDIGARLPALNLALRSVLREGVVRLYLYLDDFYLLPRSIQPALLDYLAAMLRDCDGWMKVASIERLTRSYEPSSHTGIEIPHDASKIDLDVTLENPGSAQRFLENVLGNYITAAGIKSLPSIAKSEALARLVIASGGVPRDYLNLFASSIVFARSRSRAREVGREDVQKAAGDAARSKKRDLEQDVSSNDADALLGALERLSAFVKGEGYTYFRVNMADKGHSGYELLSQLVNLRFVHLVQASLSDQHRVGMRYEAYVLDLSEYAEVRIKRSLSILDLEGGEWTRRQTGRRGKPERLTGTKFRDTLRQSPLIAMEMLSDSAI</sequence>
<dbReference type="Gene3D" id="3.40.50.300">
    <property type="entry name" value="P-loop containing nucleotide triphosphate hydrolases"/>
    <property type="match status" value="1"/>
</dbReference>
<reference evidence="2 3" key="1">
    <citation type="submission" date="2016-10" db="EMBL/GenBank/DDBJ databases">
        <authorList>
            <person name="de Groot N.N."/>
        </authorList>
    </citation>
    <scope>NUCLEOTIDE SEQUENCE [LARGE SCALE GENOMIC DNA]</scope>
    <source>
        <strain evidence="2 3">DSM 43019</strain>
    </source>
</reference>
<dbReference type="SUPFAM" id="SSF52540">
    <property type="entry name" value="P-loop containing nucleoside triphosphate hydrolases"/>
    <property type="match status" value="1"/>
</dbReference>
<dbReference type="STRING" id="35752.SAMN05421541_11025"/>
<dbReference type="EMBL" id="FONV01000010">
    <property type="protein sequence ID" value="SFF41472.1"/>
    <property type="molecule type" value="Genomic_DNA"/>
</dbReference>
<dbReference type="RefSeq" id="WP_093618543.1">
    <property type="nucleotide sequence ID" value="NZ_BOMT01000059.1"/>
</dbReference>
<organism evidence="2 3">
    <name type="scientific">Actinoplanes philippinensis</name>
    <dbReference type="NCBI Taxonomy" id="35752"/>
    <lineage>
        <taxon>Bacteria</taxon>
        <taxon>Bacillati</taxon>
        <taxon>Actinomycetota</taxon>
        <taxon>Actinomycetes</taxon>
        <taxon>Micromonosporales</taxon>
        <taxon>Micromonosporaceae</taxon>
        <taxon>Actinoplanes</taxon>
    </lineage>
</organism>
<protein>
    <submittedName>
        <fullName evidence="2">AAA ATPase domain-containing protein</fullName>
    </submittedName>
</protein>
<dbReference type="InterPro" id="IPR027417">
    <property type="entry name" value="P-loop_NTPase"/>
</dbReference>
<evidence type="ECO:0000313" key="2">
    <source>
        <dbReference type="EMBL" id="SFF41472.1"/>
    </source>
</evidence>
<gene>
    <name evidence="2" type="ORF">SAMN05421541_11025</name>
</gene>
<name>A0A1I2IGF7_9ACTN</name>
<dbReference type="AlphaFoldDB" id="A0A1I2IGF7"/>
<feature type="region of interest" description="Disordered" evidence="1">
    <location>
        <begin position="386"/>
        <end position="405"/>
    </location>
</feature>
<dbReference type="Proteomes" id="UP000199645">
    <property type="component" value="Unassembled WGS sequence"/>
</dbReference>
<dbReference type="OrthoDB" id="4008664at2"/>
<proteinExistence type="predicted"/>
<keyword evidence="3" id="KW-1185">Reference proteome</keyword>
<accession>A0A1I2IGF7</accession>
<evidence type="ECO:0000313" key="3">
    <source>
        <dbReference type="Proteomes" id="UP000199645"/>
    </source>
</evidence>
<evidence type="ECO:0000256" key="1">
    <source>
        <dbReference type="SAM" id="MobiDB-lite"/>
    </source>
</evidence>